<name>A0A218W7H9_PUNGR</name>
<sequence>MEGSGSSSVSEKRSTRSNNWSERTIPNAGYWKIIRSDKKLKRDDTGEEIGKKKTLTFYRERNSSGIMTNWGMHEYYLNPSYLGYNNEEMPFVVCHVLKRSGRRGGDDAVLASHSDDDSGHSAVSERSATTQEAAPNEVIYV</sequence>
<protein>
    <recommendedName>
        <fullName evidence="7">NAC domain-containing protein</fullName>
    </recommendedName>
</protein>
<keyword evidence="2" id="KW-0805">Transcription regulation</keyword>
<comment type="subcellular location">
    <subcellularLocation>
        <location evidence="1">Nucleus</location>
    </subcellularLocation>
</comment>
<evidence type="ECO:0000256" key="2">
    <source>
        <dbReference type="ARBA" id="ARBA00023015"/>
    </source>
</evidence>
<dbReference type="AlphaFoldDB" id="A0A218W7H9"/>
<keyword evidence="4" id="KW-0804">Transcription</keyword>
<keyword evidence="3" id="KW-0238">DNA-binding</keyword>
<evidence type="ECO:0000256" key="1">
    <source>
        <dbReference type="ARBA" id="ARBA00004123"/>
    </source>
</evidence>
<evidence type="ECO:0000256" key="3">
    <source>
        <dbReference type="ARBA" id="ARBA00023125"/>
    </source>
</evidence>
<proteinExistence type="predicted"/>
<dbReference type="GO" id="GO:0003677">
    <property type="term" value="F:DNA binding"/>
    <property type="evidence" value="ECO:0007669"/>
    <property type="project" value="UniProtKB-KW"/>
</dbReference>
<reference evidence="9" key="1">
    <citation type="journal article" date="2017" name="Plant J.">
        <title>The pomegranate (Punica granatum L.) genome and the genomics of punicalagin biosynthesis.</title>
        <authorList>
            <person name="Qin G."/>
            <person name="Xu C."/>
            <person name="Ming R."/>
            <person name="Tang H."/>
            <person name="Guyot R."/>
            <person name="Kramer E.M."/>
            <person name="Hu Y."/>
            <person name="Yi X."/>
            <person name="Qi Y."/>
            <person name="Xu X."/>
            <person name="Gao Z."/>
            <person name="Pan H."/>
            <person name="Jian J."/>
            <person name="Tian Y."/>
            <person name="Yue Z."/>
            <person name="Xu Y."/>
        </authorList>
    </citation>
    <scope>NUCLEOTIDE SEQUENCE [LARGE SCALE GENOMIC DNA]</scope>
    <source>
        <strain evidence="9">cv. Dabenzi</strain>
    </source>
</reference>
<comment type="caution">
    <text evidence="8">The sequence shown here is derived from an EMBL/GenBank/DDBJ whole genome shotgun (WGS) entry which is preliminary data.</text>
</comment>
<evidence type="ECO:0000256" key="4">
    <source>
        <dbReference type="ARBA" id="ARBA00023163"/>
    </source>
</evidence>
<dbReference type="InterPro" id="IPR003441">
    <property type="entry name" value="NAC-dom"/>
</dbReference>
<dbReference type="PROSITE" id="PS51005">
    <property type="entry name" value="NAC"/>
    <property type="match status" value="1"/>
</dbReference>
<dbReference type="EMBL" id="MTKT01004950">
    <property type="protein sequence ID" value="OWM68493.1"/>
    <property type="molecule type" value="Genomic_DNA"/>
</dbReference>
<dbReference type="Pfam" id="PF02365">
    <property type="entry name" value="NAM"/>
    <property type="match status" value="1"/>
</dbReference>
<keyword evidence="5" id="KW-0539">Nucleus</keyword>
<feature type="region of interest" description="Disordered" evidence="6">
    <location>
        <begin position="1"/>
        <end position="22"/>
    </location>
</feature>
<dbReference type="InterPro" id="IPR036093">
    <property type="entry name" value="NAC_dom_sf"/>
</dbReference>
<feature type="domain" description="NAC" evidence="7">
    <location>
        <begin position="1"/>
        <end position="99"/>
    </location>
</feature>
<evidence type="ECO:0000313" key="9">
    <source>
        <dbReference type="Proteomes" id="UP000197138"/>
    </source>
</evidence>
<dbReference type="Gene3D" id="2.170.150.80">
    <property type="entry name" value="NAC domain"/>
    <property type="match status" value="1"/>
</dbReference>
<evidence type="ECO:0000259" key="7">
    <source>
        <dbReference type="PROSITE" id="PS51005"/>
    </source>
</evidence>
<organism evidence="8 9">
    <name type="scientific">Punica granatum</name>
    <name type="common">Pomegranate</name>
    <dbReference type="NCBI Taxonomy" id="22663"/>
    <lineage>
        <taxon>Eukaryota</taxon>
        <taxon>Viridiplantae</taxon>
        <taxon>Streptophyta</taxon>
        <taxon>Embryophyta</taxon>
        <taxon>Tracheophyta</taxon>
        <taxon>Spermatophyta</taxon>
        <taxon>Magnoliopsida</taxon>
        <taxon>eudicotyledons</taxon>
        <taxon>Gunneridae</taxon>
        <taxon>Pentapetalae</taxon>
        <taxon>rosids</taxon>
        <taxon>malvids</taxon>
        <taxon>Myrtales</taxon>
        <taxon>Lythraceae</taxon>
        <taxon>Punica</taxon>
    </lineage>
</organism>
<dbReference type="Proteomes" id="UP000197138">
    <property type="component" value="Unassembled WGS sequence"/>
</dbReference>
<gene>
    <name evidence="8" type="ORF">CDL15_Pgr023458</name>
</gene>
<evidence type="ECO:0000313" key="8">
    <source>
        <dbReference type="EMBL" id="OWM68493.1"/>
    </source>
</evidence>
<dbReference type="SUPFAM" id="SSF101941">
    <property type="entry name" value="NAC domain"/>
    <property type="match status" value="1"/>
</dbReference>
<dbReference type="GO" id="GO:0005634">
    <property type="term" value="C:nucleus"/>
    <property type="evidence" value="ECO:0007669"/>
    <property type="project" value="UniProtKB-SubCell"/>
</dbReference>
<dbReference type="PANTHER" id="PTHR31989">
    <property type="entry name" value="NAC DOMAIN-CONTAINING PROTEIN 82-RELATED"/>
    <property type="match status" value="1"/>
</dbReference>
<evidence type="ECO:0000256" key="5">
    <source>
        <dbReference type="ARBA" id="ARBA00023242"/>
    </source>
</evidence>
<accession>A0A218W7H9</accession>
<dbReference type="GO" id="GO:0006355">
    <property type="term" value="P:regulation of DNA-templated transcription"/>
    <property type="evidence" value="ECO:0007669"/>
    <property type="project" value="InterPro"/>
</dbReference>
<evidence type="ECO:0000256" key="6">
    <source>
        <dbReference type="SAM" id="MobiDB-lite"/>
    </source>
</evidence>
<feature type="region of interest" description="Disordered" evidence="6">
    <location>
        <begin position="103"/>
        <end position="141"/>
    </location>
</feature>